<dbReference type="EMBL" id="JAASRM010000001">
    <property type="protein sequence ID" value="NIK89282.1"/>
    <property type="molecule type" value="Genomic_DNA"/>
</dbReference>
<evidence type="ECO:0000313" key="2">
    <source>
        <dbReference type="EMBL" id="NIK89282.1"/>
    </source>
</evidence>
<evidence type="ECO:0000313" key="3">
    <source>
        <dbReference type="Proteomes" id="UP000570514"/>
    </source>
</evidence>
<dbReference type="Proteomes" id="UP000570514">
    <property type="component" value="Unassembled WGS sequence"/>
</dbReference>
<gene>
    <name evidence="2" type="ORF">FHS83_002600</name>
</gene>
<dbReference type="SMART" id="SM00671">
    <property type="entry name" value="SEL1"/>
    <property type="match status" value="3"/>
</dbReference>
<feature type="chain" id="PRO_5032566550" evidence="1">
    <location>
        <begin position="26"/>
        <end position="181"/>
    </location>
</feature>
<name>A0A846N235_9PROT</name>
<dbReference type="PANTHER" id="PTHR11102:SF160">
    <property type="entry name" value="ERAD-ASSOCIATED E3 UBIQUITIN-PROTEIN LIGASE COMPONENT HRD3"/>
    <property type="match status" value="1"/>
</dbReference>
<dbReference type="SUPFAM" id="SSF81901">
    <property type="entry name" value="HCP-like"/>
    <property type="match status" value="1"/>
</dbReference>
<dbReference type="InterPro" id="IPR011990">
    <property type="entry name" value="TPR-like_helical_dom_sf"/>
</dbReference>
<accession>A0A846N235</accession>
<protein>
    <submittedName>
        <fullName evidence="2">TPR repeat protein</fullName>
    </submittedName>
</protein>
<keyword evidence="3" id="KW-1185">Reference proteome</keyword>
<dbReference type="InterPro" id="IPR006597">
    <property type="entry name" value="Sel1-like"/>
</dbReference>
<dbReference type="AlphaFoldDB" id="A0A846N235"/>
<proteinExistence type="predicted"/>
<dbReference type="PANTHER" id="PTHR11102">
    <property type="entry name" value="SEL-1-LIKE PROTEIN"/>
    <property type="match status" value="1"/>
</dbReference>
<dbReference type="Gene3D" id="1.25.40.10">
    <property type="entry name" value="Tetratricopeptide repeat domain"/>
    <property type="match status" value="1"/>
</dbReference>
<comment type="caution">
    <text evidence="2">The sequence shown here is derived from an EMBL/GenBank/DDBJ whole genome shotgun (WGS) entry which is preliminary data.</text>
</comment>
<dbReference type="PROSITE" id="PS51257">
    <property type="entry name" value="PROKAR_LIPOPROTEIN"/>
    <property type="match status" value="1"/>
</dbReference>
<evidence type="ECO:0000256" key="1">
    <source>
        <dbReference type="SAM" id="SignalP"/>
    </source>
</evidence>
<feature type="signal peptide" evidence="1">
    <location>
        <begin position="1"/>
        <end position="25"/>
    </location>
</feature>
<keyword evidence="1" id="KW-0732">Signal</keyword>
<dbReference type="Pfam" id="PF08238">
    <property type="entry name" value="Sel1"/>
    <property type="match status" value="3"/>
</dbReference>
<organism evidence="2 3">
    <name type="scientific">Rhizomicrobium palustre</name>
    <dbReference type="NCBI Taxonomy" id="189966"/>
    <lineage>
        <taxon>Bacteria</taxon>
        <taxon>Pseudomonadati</taxon>
        <taxon>Pseudomonadota</taxon>
        <taxon>Alphaproteobacteria</taxon>
        <taxon>Micropepsales</taxon>
        <taxon>Micropepsaceae</taxon>
        <taxon>Rhizomicrobium</taxon>
    </lineage>
</organism>
<sequence>MRSVPQALPRLAALFLAAGLLTACAGTLTHDEIQAKFDAGLKAYDAGDYAAAFSTWKDIQDVDVAALRNLALMLRKGQGIKQDLKAAREKMTTAADMGLVTAQYDLAEMYLNGEGAPRDVASAIPWLERAAAAGHPFAAFELGKLLEAGDGIAKDPERAQKLFQKAASSGVAGAAERLKTP</sequence>
<reference evidence="2 3" key="1">
    <citation type="submission" date="2020-03" db="EMBL/GenBank/DDBJ databases">
        <title>Genomic Encyclopedia of Type Strains, Phase IV (KMG-IV): sequencing the most valuable type-strain genomes for metagenomic binning, comparative biology and taxonomic classification.</title>
        <authorList>
            <person name="Goeker M."/>
        </authorList>
    </citation>
    <scope>NUCLEOTIDE SEQUENCE [LARGE SCALE GENOMIC DNA]</scope>
    <source>
        <strain evidence="2 3">DSM 19867</strain>
    </source>
</reference>
<dbReference type="RefSeq" id="WP_167083386.1">
    <property type="nucleotide sequence ID" value="NZ_BAAADC010000001.1"/>
</dbReference>
<dbReference type="InterPro" id="IPR050767">
    <property type="entry name" value="Sel1_AlgK"/>
</dbReference>